<accession>A0A6C0CS19</accession>
<organism evidence="1">
    <name type="scientific">viral metagenome</name>
    <dbReference type="NCBI Taxonomy" id="1070528"/>
    <lineage>
        <taxon>unclassified sequences</taxon>
        <taxon>metagenomes</taxon>
        <taxon>organismal metagenomes</taxon>
    </lineage>
</organism>
<reference evidence="1" key="1">
    <citation type="journal article" date="2020" name="Nature">
        <title>Giant virus diversity and host interactions through global metagenomics.</title>
        <authorList>
            <person name="Schulz F."/>
            <person name="Roux S."/>
            <person name="Paez-Espino D."/>
            <person name="Jungbluth S."/>
            <person name="Walsh D.A."/>
            <person name="Denef V.J."/>
            <person name="McMahon K.D."/>
            <person name="Konstantinidis K.T."/>
            <person name="Eloe-Fadrosh E.A."/>
            <person name="Kyrpides N.C."/>
            <person name="Woyke T."/>
        </authorList>
    </citation>
    <scope>NUCLEOTIDE SEQUENCE</scope>
    <source>
        <strain evidence="1">GVMAG-M-3300021425-30</strain>
    </source>
</reference>
<dbReference type="AlphaFoldDB" id="A0A6C0CS19"/>
<dbReference type="EMBL" id="MN739467">
    <property type="protein sequence ID" value="QHT06285.1"/>
    <property type="molecule type" value="Genomic_DNA"/>
</dbReference>
<name>A0A6C0CS19_9ZZZZ</name>
<evidence type="ECO:0000313" key="1">
    <source>
        <dbReference type="EMBL" id="QHT06285.1"/>
    </source>
</evidence>
<sequence length="95" mass="11214">MQCLRPLIDPRIYETDIMGTWGIGQAQIETDNIYEALNKAFSLKANVIVKPSRGKFYYIKGINNKKSYMQIELHVKNNEINEYKKNSRLWLINYI</sequence>
<protein>
    <submittedName>
        <fullName evidence="1">Uncharacterized protein</fullName>
    </submittedName>
</protein>
<proteinExistence type="predicted"/>